<dbReference type="InterPro" id="IPR002656">
    <property type="entry name" value="Acyl_transf_3_dom"/>
</dbReference>
<dbReference type="Gene3D" id="3.40.50.12780">
    <property type="entry name" value="N-terminal domain of ligase-like"/>
    <property type="match status" value="1"/>
</dbReference>
<dbReference type="InterPro" id="IPR042099">
    <property type="entry name" value="ANL_N_sf"/>
</dbReference>
<evidence type="ECO:0008006" key="7">
    <source>
        <dbReference type="Google" id="ProtNLM"/>
    </source>
</evidence>
<gene>
    <name evidence="5" type="ORF">CR165_16725</name>
</gene>
<proteinExistence type="predicted"/>
<dbReference type="InterPro" id="IPR020845">
    <property type="entry name" value="AMP-binding_CS"/>
</dbReference>
<reference evidence="6" key="1">
    <citation type="submission" date="2017-10" db="EMBL/GenBank/DDBJ databases">
        <authorList>
            <person name="Toshchakov S.V."/>
            <person name="Goeva M.A."/>
        </authorList>
    </citation>
    <scope>NUCLEOTIDE SEQUENCE [LARGE SCALE GENOMIC DNA]</scope>
    <source>
        <strain evidence="6">JR1/69-1-13</strain>
    </source>
</reference>
<dbReference type="InterPro" id="IPR000873">
    <property type="entry name" value="AMP-dep_synth/lig_dom"/>
</dbReference>
<feature type="transmembrane region" description="Helical" evidence="2">
    <location>
        <begin position="930"/>
        <end position="948"/>
    </location>
</feature>
<keyword evidence="2" id="KW-0472">Membrane</keyword>
<keyword evidence="2" id="KW-1133">Transmembrane helix</keyword>
<dbReference type="PROSITE" id="PS00455">
    <property type="entry name" value="AMP_BINDING"/>
    <property type="match status" value="1"/>
</dbReference>
<feature type="transmembrane region" description="Helical" evidence="2">
    <location>
        <begin position="729"/>
        <end position="749"/>
    </location>
</feature>
<feature type="domain" description="Acyltransferase 3" evidence="4">
    <location>
        <begin position="600"/>
        <end position="942"/>
    </location>
</feature>
<name>A0A2U1V194_9PROT</name>
<dbReference type="Pfam" id="PF01757">
    <property type="entry name" value="Acyl_transf_3"/>
    <property type="match status" value="1"/>
</dbReference>
<dbReference type="Gene3D" id="1.10.1200.10">
    <property type="entry name" value="ACP-like"/>
    <property type="match status" value="1"/>
</dbReference>
<feature type="domain" description="AMP-dependent synthetase/ligase" evidence="3">
    <location>
        <begin position="167"/>
        <end position="383"/>
    </location>
</feature>
<dbReference type="AlphaFoldDB" id="A0A2U1V194"/>
<protein>
    <recommendedName>
        <fullName evidence="7">AMP-dependent synthetase</fullName>
    </recommendedName>
</protein>
<feature type="transmembrane region" description="Helical" evidence="2">
    <location>
        <begin position="770"/>
        <end position="790"/>
    </location>
</feature>
<dbReference type="PANTHER" id="PTHR36927">
    <property type="entry name" value="BLR4337 PROTEIN"/>
    <property type="match status" value="1"/>
</dbReference>
<keyword evidence="2" id="KW-0812">Transmembrane</keyword>
<feature type="transmembrane region" description="Helical" evidence="2">
    <location>
        <begin position="678"/>
        <end position="702"/>
    </location>
</feature>
<accession>A0A2U1V194</accession>
<evidence type="ECO:0000259" key="4">
    <source>
        <dbReference type="Pfam" id="PF01757"/>
    </source>
</evidence>
<dbReference type="EMBL" id="PDOA01000012">
    <property type="protein sequence ID" value="PWC27664.1"/>
    <property type="molecule type" value="Genomic_DNA"/>
</dbReference>
<feature type="transmembrane region" description="Helical" evidence="2">
    <location>
        <begin position="905"/>
        <end position="924"/>
    </location>
</feature>
<evidence type="ECO:0000313" key="5">
    <source>
        <dbReference type="EMBL" id="PWC27664.1"/>
    </source>
</evidence>
<evidence type="ECO:0000256" key="2">
    <source>
        <dbReference type="SAM" id="Phobius"/>
    </source>
</evidence>
<evidence type="ECO:0000256" key="1">
    <source>
        <dbReference type="SAM" id="MobiDB-lite"/>
    </source>
</evidence>
<sequence>MLRLHPESGRKGRRNSNPVRFCGCFPRRYSSVRLCFEGLCTVHLPAAATGHGKVERRDLFGHMALFGSDLAVVDETGRAWSHKEFAAFADAACASLPRERCLVAVQASNTLRSLAAYVGASRAGHAVLLLKDTEGEDSPLAMRFQPDFLYTLEDDRWHPRQSPSTAGLHPDLAVLLATSGSTGEPKLVRLSNKNLVSNALSIAEYLEFAPGERAITTLPFHYSYGMSVINSHLATGGAIILNEASLTEDAFWQRFEAFGATSLAGVPHSFDLLERGGFLARPPPASLRYFTQAGGKLPQETVRRFADFAERHSRRFYVMYGQTEAAPRIAYVPPALVKQYPAAIGVPVPGGAISLLDEHGAPINAPGIEGELVYAGPNVMMGYGLQRADLAGGAELTELRTGDLAVLNADGLYTITGRKSRFIKPFGLRIGLDDIEARLRQAGIAAAVAGDDTGLQIAAVAPASAEAVADLVLRHHDLPAASIQVIQLPEIPRLPSGKIDYAGIRGMFAARAAATRLSEQRLSLHAAFARLLGHPDLGRDQSFASAGGDSLNYINASLLIEEHLNFLPEGWEQMTIRELEAIPRRQAGDAAQQAGPSKLYFLDQVRAALMLLGIPFHAALAYIDFPWIVRAGEPSAFLTGFADFISTFRMPAFFLLGGFFAMMFVDQRNAMKWWRQRTVQLGVPLISTILLLNPLMMLAYALNNGSGTGVLSGWLSRLGTPGPHWIEHVWFLIFLIVYTLLLALPYRFGRPDSVSRMASAAGGLILGSRVNLALAAIAAGAFSMLSVAVLKVLGMTFIFWNMIYLSEMASLLPVFAMGCLLAARREYIERFASIDGLAVALALAGTATLMQIHLREEAVYRALTFFLVPLTGIYWSKILLFVALRWLDTPNVWVRKLVNASMTIYLVHMVIIVFLGAAFALVDLPPVGEFLIITVATGVLSLGFHQLVSRNWLLMFLFTGIAKGRQSRPSQARNEAHPLIPGPLSQSRR</sequence>
<keyword evidence="6" id="KW-1185">Reference proteome</keyword>
<dbReference type="GO" id="GO:0016747">
    <property type="term" value="F:acyltransferase activity, transferring groups other than amino-acyl groups"/>
    <property type="evidence" value="ECO:0007669"/>
    <property type="project" value="InterPro"/>
</dbReference>
<dbReference type="SUPFAM" id="SSF56801">
    <property type="entry name" value="Acetyl-CoA synthetase-like"/>
    <property type="match status" value="1"/>
</dbReference>
<feature type="transmembrane region" description="Helical" evidence="2">
    <location>
        <begin position="802"/>
        <end position="822"/>
    </location>
</feature>
<dbReference type="PANTHER" id="PTHR36927:SF3">
    <property type="entry name" value="GLUCANS BIOSYNTHESIS PROTEIN C"/>
    <property type="match status" value="1"/>
</dbReference>
<dbReference type="Proteomes" id="UP000245048">
    <property type="component" value="Unassembled WGS sequence"/>
</dbReference>
<evidence type="ECO:0000313" key="6">
    <source>
        <dbReference type="Proteomes" id="UP000245048"/>
    </source>
</evidence>
<dbReference type="InterPro" id="IPR036736">
    <property type="entry name" value="ACP-like_sf"/>
</dbReference>
<feature type="region of interest" description="Disordered" evidence="1">
    <location>
        <begin position="968"/>
        <end position="989"/>
    </location>
</feature>
<feature type="transmembrane region" description="Helical" evidence="2">
    <location>
        <begin position="860"/>
        <end position="884"/>
    </location>
</feature>
<dbReference type="InterPro" id="IPR050623">
    <property type="entry name" value="Glucan_succinyl_AcylTrfase"/>
</dbReference>
<comment type="caution">
    <text evidence="5">The sequence shown here is derived from an EMBL/GenBank/DDBJ whole genome shotgun (WGS) entry which is preliminary data.</text>
</comment>
<feature type="transmembrane region" description="Helical" evidence="2">
    <location>
        <begin position="648"/>
        <end position="666"/>
    </location>
</feature>
<dbReference type="SUPFAM" id="SSF47336">
    <property type="entry name" value="ACP-like"/>
    <property type="match status" value="1"/>
</dbReference>
<feature type="transmembrane region" description="Helical" evidence="2">
    <location>
        <begin position="834"/>
        <end position="854"/>
    </location>
</feature>
<dbReference type="Pfam" id="PF00501">
    <property type="entry name" value="AMP-binding"/>
    <property type="match status" value="1"/>
</dbReference>
<organism evidence="5 6">
    <name type="scientific">Teichococcus aestuarii</name>
    <dbReference type="NCBI Taxonomy" id="568898"/>
    <lineage>
        <taxon>Bacteria</taxon>
        <taxon>Pseudomonadati</taxon>
        <taxon>Pseudomonadota</taxon>
        <taxon>Alphaproteobacteria</taxon>
        <taxon>Acetobacterales</taxon>
        <taxon>Roseomonadaceae</taxon>
        <taxon>Roseomonas</taxon>
    </lineage>
</organism>
<evidence type="ECO:0000259" key="3">
    <source>
        <dbReference type="Pfam" id="PF00501"/>
    </source>
</evidence>